<comment type="caution">
    <text evidence="2">The sequence shown here is derived from an EMBL/GenBank/DDBJ whole genome shotgun (WGS) entry which is preliminary data.</text>
</comment>
<protein>
    <submittedName>
        <fullName evidence="2">Uncharacterized protein</fullName>
    </submittedName>
</protein>
<dbReference type="AlphaFoldDB" id="A0A7J6F9L2"/>
<sequence length="69" mass="7452">MTSSFAPNSCAAQPSEASNQTLHSYPTPKLPFHQVVPNQSSEQVEPPSTSPQADQAAFPGTLFFQTQME</sequence>
<evidence type="ECO:0000256" key="1">
    <source>
        <dbReference type="SAM" id="MobiDB-lite"/>
    </source>
</evidence>
<feature type="compositionally biased region" description="Polar residues" evidence="1">
    <location>
        <begin position="36"/>
        <end position="53"/>
    </location>
</feature>
<feature type="compositionally biased region" description="Polar residues" evidence="1">
    <location>
        <begin position="1"/>
        <end position="24"/>
    </location>
</feature>
<dbReference type="Proteomes" id="UP000525078">
    <property type="component" value="Unassembled WGS sequence"/>
</dbReference>
<proteinExistence type="predicted"/>
<organism evidence="2 3">
    <name type="scientific">Cannabis sativa</name>
    <name type="common">Hemp</name>
    <name type="synonym">Marijuana</name>
    <dbReference type="NCBI Taxonomy" id="3483"/>
    <lineage>
        <taxon>Eukaryota</taxon>
        <taxon>Viridiplantae</taxon>
        <taxon>Streptophyta</taxon>
        <taxon>Embryophyta</taxon>
        <taxon>Tracheophyta</taxon>
        <taxon>Spermatophyta</taxon>
        <taxon>Magnoliopsida</taxon>
        <taxon>eudicotyledons</taxon>
        <taxon>Gunneridae</taxon>
        <taxon>Pentapetalae</taxon>
        <taxon>rosids</taxon>
        <taxon>fabids</taxon>
        <taxon>Rosales</taxon>
        <taxon>Cannabaceae</taxon>
        <taxon>Cannabis</taxon>
    </lineage>
</organism>
<evidence type="ECO:0000313" key="3">
    <source>
        <dbReference type="Proteomes" id="UP000525078"/>
    </source>
</evidence>
<feature type="region of interest" description="Disordered" evidence="1">
    <location>
        <begin position="1"/>
        <end position="69"/>
    </location>
</feature>
<gene>
    <name evidence="2" type="ORF">F8388_025790</name>
</gene>
<evidence type="ECO:0000313" key="2">
    <source>
        <dbReference type="EMBL" id="KAF4367372.1"/>
    </source>
</evidence>
<accession>A0A7J6F9L2</accession>
<dbReference type="EMBL" id="JAATIP010000143">
    <property type="protein sequence ID" value="KAF4367372.1"/>
    <property type="molecule type" value="Genomic_DNA"/>
</dbReference>
<name>A0A7J6F9L2_CANSA</name>
<reference evidence="2 3" key="1">
    <citation type="journal article" date="2020" name="bioRxiv">
        <title>Sequence and annotation of 42 cannabis genomes reveals extensive copy number variation in cannabinoid synthesis and pathogen resistance genes.</title>
        <authorList>
            <person name="Mckernan K.J."/>
            <person name="Helbert Y."/>
            <person name="Kane L.T."/>
            <person name="Ebling H."/>
            <person name="Zhang L."/>
            <person name="Liu B."/>
            <person name="Eaton Z."/>
            <person name="Mclaughlin S."/>
            <person name="Kingan S."/>
            <person name="Baybayan P."/>
            <person name="Concepcion G."/>
            <person name="Jordan M."/>
            <person name="Riva A."/>
            <person name="Barbazuk W."/>
            <person name="Harkins T."/>
        </authorList>
    </citation>
    <scope>NUCLEOTIDE SEQUENCE [LARGE SCALE GENOMIC DNA]</scope>
    <source>
        <strain evidence="3">cv. Jamaican Lion 4</strain>
        <tissue evidence="2">Leaf</tissue>
    </source>
</reference>